<evidence type="ECO:0000313" key="3">
    <source>
        <dbReference type="RefSeq" id="XP_016480270.1"/>
    </source>
</evidence>
<reference evidence="3" key="1">
    <citation type="submission" date="2025-08" db="UniProtKB">
        <authorList>
            <consortium name="RefSeq"/>
        </authorList>
    </citation>
    <scope>IDENTIFICATION</scope>
</reference>
<gene>
    <name evidence="3" type="primary">LOC107801455</name>
</gene>
<dbReference type="RefSeq" id="XP_016480270.1">
    <property type="nucleotide sequence ID" value="XM_016624784.1"/>
</dbReference>
<dbReference type="AlphaFoldDB" id="A0A1S4AUM0"/>
<name>A0A1S4AUM0_TOBAC</name>
<dbReference type="PaxDb" id="4097-A0A1S4AUM0"/>
<organism evidence="3">
    <name type="scientific">Nicotiana tabacum</name>
    <name type="common">Common tobacco</name>
    <dbReference type="NCBI Taxonomy" id="4097"/>
    <lineage>
        <taxon>Eukaryota</taxon>
        <taxon>Viridiplantae</taxon>
        <taxon>Streptophyta</taxon>
        <taxon>Embryophyta</taxon>
        <taxon>Tracheophyta</taxon>
        <taxon>Spermatophyta</taxon>
        <taxon>Magnoliopsida</taxon>
        <taxon>eudicotyledons</taxon>
        <taxon>Gunneridae</taxon>
        <taxon>Pentapetalae</taxon>
        <taxon>asterids</taxon>
        <taxon>lamiids</taxon>
        <taxon>Solanales</taxon>
        <taxon>Solanaceae</taxon>
        <taxon>Nicotianoideae</taxon>
        <taxon>Nicotianeae</taxon>
        <taxon>Nicotiana</taxon>
    </lineage>
</organism>
<accession>A0A1S4AUM0</accession>
<proteinExistence type="predicted"/>
<evidence type="ECO:0000256" key="1">
    <source>
        <dbReference type="SAM" id="SignalP"/>
    </source>
</evidence>
<keyword evidence="1" id="KW-0732">Signal</keyword>
<dbReference type="STRING" id="4097.A0A1S4AUM0"/>
<dbReference type="OrthoDB" id="1300685at2759"/>
<feature type="signal peptide" evidence="1">
    <location>
        <begin position="1"/>
        <end position="17"/>
    </location>
</feature>
<dbReference type="InterPro" id="IPR013103">
    <property type="entry name" value="RVT_2"/>
</dbReference>
<evidence type="ECO:0000259" key="2">
    <source>
        <dbReference type="Pfam" id="PF07727"/>
    </source>
</evidence>
<feature type="chain" id="PRO_5010291983" description="Reverse transcriptase Ty1/copia-type domain-containing protein" evidence="1">
    <location>
        <begin position="18"/>
        <end position="329"/>
    </location>
</feature>
<dbReference type="KEGG" id="nta:107801455"/>
<sequence length="329" mass="36230">MAAALLCLLLRPNGTHSTTSSMNNDQPQTTTATISSALNDSPSSHGCCVVVSPATSKRTVMLLSSRLCCCLDYFCFTSHEPVRQPPIKSGDLRFVSKQPASSTSSKPSCFYYIQPPRAVGSKLNPIASTVLLLLRQVFDSKQTPFLLANIFAGQIRDPSSLSALFSNYSYITPDALCPESQHLVTNVCHDSKSSSYGEATLSPAWQAAMTQEFEALYANNTWDLVPLPGKQAIGYKWVYKIKHKADGSIERFKARLVVKGYTQQAGIDYTKTFSPVIKMTTIRVLVTIVVKKGWDIFHIDVNNTFLHGDLYEEVYMKVPPGLLIDQTGP</sequence>
<feature type="domain" description="Reverse transcriptase Ty1/copia-type" evidence="2">
    <location>
        <begin position="219"/>
        <end position="326"/>
    </location>
</feature>
<dbReference type="Pfam" id="PF07727">
    <property type="entry name" value="RVT_2"/>
    <property type="match status" value="1"/>
</dbReference>
<protein>
    <recommendedName>
        <fullName evidence="2">Reverse transcriptase Ty1/copia-type domain-containing protein</fullName>
    </recommendedName>
</protein>